<dbReference type="EMBL" id="SACN01000001">
    <property type="protein sequence ID" value="RVT94889.1"/>
    <property type="molecule type" value="Genomic_DNA"/>
</dbReference>
<evidence type="ECO:0000313" key="2">
    <source>
        <dbReference type="Proteomes" id="UP000282971"/>
    </source>
</evidence>
<dbReference type="AlphaFoldDB" id="A0A437MB62"/>
<sequence length="99" mass="11172">MPKYLMLAINGPKPEIAEDDYNAWYRAQLDKIRAIPGVKHAQRYKVAMGKGITQPYFAAYQIETDDIDSFMVDMAARLHPLEPPFDQAMSLALLGEAID</sequence>
<comment type="caution">
    <text evidence="1">The sequence shown here is derived from an EMBL/GenBank/DDBJ whole genome shotgun (WGS) entry which is preliminary data.</text>
</comment>
<reference evidence="1 2" key="1">
    <citation type="submission" date="2019-01" db="EMBL/GenBank/DDBJ databases">
        <authorList>
            <person name="Chen W.-M."/>
        </authorList>
    </citation>
    <scope>NUCLEOTIDE SEQUENCE [LARGE SCALE GENOMIC DNA]</scope>
    <source>
        <strain evidence="1 2">CCP-7</strain>
    </source>
</reference>
<accession>A0A437MB62</accession>
<dbReference type="Proteomes" id="UP000282971">
    <property type="component" value="Unassembled WGS sequence"/>
</dbReference>
<name>A0A437MB62_9SPHN</name>
<gene>
    <name evidence="1" type="ORF">EOD43_14090</name>
</gene>
<protein>
    <recommendedName>
        <fullName evidence="3">DUF4286 family protein</fullName>
    </recommendedName>
</protein>
<evidence type="ECO:0008006" key="3">
    <source>
        <dbReference type="Google" id="ProtNLM"/>
    </source>
</evidence>
<proteinExistence type="predicted"/>
<organism evidence="1 2">
    <name type="scientific">Sphingomonas crocodyli</name>
    <dbReference type="NCBI Taxonomy" id="1979270"/>
    <lineage>
        <taxon>Bacteria</taxon>
        <taxon>Pseudomonadati</taxon>
        <taxon>Pseudomonadota</taxon>
        <taxon>Alphaproteobacteria</taxon>
        <taxon>Sphingomonadales</taxon>
        <taxon>Sphingomonadaceae</taxon>
        <taxon>Sphingomonas</taxon>
    </lineage>
</organism>
<dbReference type="OrthoDB" id="3034735at2"/>
<dbReference type="RefSeq" id="WP_127744465.1">
    <property type="nucleotide sequence ID" value="NZ_SACN01000001.1"/>
</dbReference>
<keyword evidence="2" id="KW-1185">Reference proteome</keyword>
<evidence type="ECO:0000313" key="1">
    <source>
        <dbReference type="EMBL" id="RVT94889.1"/>
    </source>
</evidence>